<dbReference type="Pfam" id="PF00120">
    <property type="entry name" value="Gln-synt_C"/>
    <property type="match status" value="1"/>
</dbReference>
<dbReference type="PROSITE" id="PS51987">
    <property type="entry name" value="GS_CATALYTIC"/>
    <property type="match status" value="1"/>
</dbReference>
<dbReference type="PANTHER" id="PTHR43785">
    <property type="entry name" value="GAMMA-GLUTAMYLPUTRESCINE SYNTHETASE"/>
    <property type="match status" value="1"/>
</dbReference>
<evidence type="ECO:0000256" key="2">
    <source>
        <dbReference type="ARBA" id="ARBA00022598"/>
    </source>
</evidence>
<dbReference type="GO" id="GO:0006542">
    <property type="term" value="P:glutamine biosynthetic process"/>
    <property type="evidence" value="ECO:0007669"/>
    <property type="project" value="InterPro"/>
</dbReference>
<dbReference type="PANTHER" id="PTHR43785:SF2">
    <property type="entry name" value="TYPE-1 GLUTAMINE SYNTHETASE 1"/>
    <property type="match status" value="1"/>
</dbReference>
<dbReference type="STRING" id="1314785.A0A165F1S6"/>
<dbReference type="InterPro" id="IPR014746">
    <property type="entry name" value="Gln_synth/guanido_kin_cat_dom"/>
</dbReference>
<evidence type="ECO:0000256" key="4">
    <source>
        <dbReference type="RuleBase" id="RU000384"/>
    </source>
</evidence>
<proteinExistence type="inferred from homology"/>
<evidence type="ECO:0000259" key="5">
    <source>
        <dbReference type="PROSITE" id="PS51987"/>
    </source>
</evidence>
<dbReference type="EMBL" id="KV427616">
    <property type="protein sequence ID" value="KZT08191.1"/>
    <property type="molecule type" value="Genomic_DNA"/>
</dbReference>
<evidence type="ECO:0000313" key="6">
    <source>
        <dbReference type="EMBL" id="KZT08191.1"/>
    </source>
</evidence>
<sequence length="480" mass="51176">MSATTEDYGVVYKPTPTGSSSYASVDDLPLQRLGIKFVRIQWVDLTNTVRFRVLPVSYFKKLYTTPRPAVGLAHVTLGLVGTAAARGFSGSGEHLYVPDLSSFRVCPYAPGHAVVMGWFQEKMPSPTGSFASELCPRALLKRIVDDAQEKAGLSFLAGFESEFILLSATSPEPVAVNNAGWSCSAKSPSGSVENAVLEEIAEDLLEAGIELQMYHAESAPGQYEVVTGPLPPLEAADAIVHTRETIRNVASKHGLRATFAPRLHSDDCGSGTHLHLSLHGGSADKAGSKRSDASLAPTLTPTERSFVQSLLTHLPALCALTLPTSASYARVLDGIWSGGTYACWGTDNKEVPVRLCGPRGAHHFELKTVDGTASPYLVLAGVLAAGVRGVLEGHALTIGDCQVPAAEMNREQRAAVGLVNPGRLPRTIGDARKLLAGDSYLGEALGAVFVERYIAVNELLEEFMQADTEAATVTRLVEFY</sequence>
<dbReference type="InterPro" id="IPR036651">
    <property type="entry name" value="Gln_synt_N_sf"/>
</dbReference>
<dbReference type="SMART" id="SM01230">
    <property type="entry name" value="Gln-synt_C"/>
    <property type="match status" value="1"/>
</dbReference>
<dbReference type="GeneID" id="63823968"/>
<protein>
    <recommendedName>
        <fullName evidence="1">Glutamine synthetase</fullName>
    </recommendedName>
</protein>
<dbReference type="RefSeq" id="XP_040765931.1">
    <property type="nucleotide sequence ID" value="XM_040906939.1"/>
</dbReference>
<dbReference type="InParanoid" id="A0A165F1S6"/>
<evidence type="ECO:0000256" key="3">
    <source>
        <dbReference type="PROSITE-ProRule" id="PRU01331"/>
    </source>
</evidence>
<dbReference type="OrthoDB" id="3364440at2759"/>
<dbReference type="AlphaFoldDB" id="A0A165F1S6"/>
<evidence type="ECO:0000256" key="1">
    <source>
        <dbReference type="ARBA" id="ARBA00021364"/>
    </source>
</evidence>
<comment type="similarity">
    <text evidence="3 4">Belongs to the glutamine synthetase family.</text>
</comment>
<keyword evidence="2" id="KW-0436">Ligase</keyword>
<dbReference type="GO" id="GO:0004356">
    <property type="term" value="F:glutamine synthetase activity"/>
    <property type="evidence" value="ECO:0007669"/>
    <property type="project" value="InterPro"/>
</dbReference>
<accession>A0A165F1S6</accession>
<gene>
    <name evidence="6" type="ORF">LAESUDRAFT_713097</name>
</gene>
<feature type="domain" description="GS catalytic" evidence="5">
    <location>
        <begin position="136"/>
        <end position="480"/>
    </location>
</feature>
<dbReference type="SUPFAM" id="SSF54368">
    <property type="entry name" value="Glutamine synthetase, N-terminal domain"/>
    <property type="match status" value="1"/>
</dbReference>
<keyword evidence="7" id="KW-1185">Reference proteome</keyword>
<name>A0A165F1S6_9APHY</name>
<dbReference type="Gene3D" id="3.30.590.10">
    <property type="entry name" value="Glutamine synthetase/guanido kinase, catalytic domain"/>
    <property type="match status" value="1"/>
</dbReference>
<dbReference type="Gene3D" id="3.10.20.70">
    <property type="entry name" value="Glutamine synthetase, N-terminal domain"/>
    <property type="match status" value="1"/>
</dbReference>
<evidence type="ECO:0000313" key="7">
    <source>
        <dbReference type="Proteomes" id="UP000076871"/>
    </source>
</evidence>
<dbReference type="Proteomes" id="UP000076871">
    <property type="component" value="Unassembled WGS sequence"/>
</dbReference>
<dbReference type="InterPro" id="IPR008146">
    <property type="entry name" value="Gln_synth_cat_dom"/>
</dbReference>
<organism evidence="6 7">
    <name type="scientific">Laetiporus sulphureus 93-53</name>
    <dbReference type="NCBI Taxonomy" id="1314785"/>
    <lineage>
        <taxon>Eukaryota</taxon>
        <taxon>Fungi</taxon>
        <taxon>Dikarya</taxon>
        <taxon>Basidiomycota</taxon>
        <taxon>Agaricomycotina</taxon>
        <taxon>Agaricomycetes</taxon>
        <taxon>Polyporales</taxon>
        <taxon>Laetiporus</taxon>
    </lineage>
</organism>
<dbReference type="SUPFAM" id="SSF55931">
    <property type="entry name" value="Glutamine synthetase/guanido kinase"/>
    <property type="match status" value="1"/>
</dbReference>
<reference evidence="6 7" key="1">
    <citation type="journal article" date="2016" name="Mol. Biol. Evol.">
        <title>Comparative Genomics of Early-Diverging Mushroom-Forming Fungi Provides Insights into the Origins of Lignocellulose Decay Capabilities.</title>
        <authorList>
            <person name="Nagy L.G."/>
            <person name="Riley R."/>
            <person name="Tritt A."/>
            <person name="Adam C."/>
            <person name="Daum C."/>
            <person name="Floudas D."/>
            <person name="Sun H."/>
            <person name="Yadav J.S."/>
            <person name="Pangilinan J."/>
            <person name="Larsson K.H."/>
            <person name="Matsuura K."/>
            <person name="Barry K."/>
            <person name="Labutti K."/>
            <person name="Kuo R."/>
            <person name="Ohm R.A."/>
            <person name="Bhattacharya S.S."/>
            <person name="Shirouzu T."/>
            <person name="Yoshinaga Y."/>
            <person name="Martin F.M."/>
            <person name="Grigoriev I.V."/>
            <person name="Hibbett D.S."/>
        </authorList>
    </citation>
    <scope>NUCLEOTIDE SEQUENCE [LARGE SCALE GENOMIC DNA]</scope>
    <source>
        <strain evidence="6 7">93-53</strain>
    </source>
</reference>